<dbReference type="FunFam" id="1.20.140.30:FF:000001">
    <property type="entry name" value="MOB kinase activator 1A"/>
    <property type="match status" value="1"/>
</dbReference>
<keyword evidence="5 19" id="KW-0808">Transferase</keyword>
<dbReference type="Gene3D" id="3.30.505.10">
    <property type="entry name" value="SH2 domain"/>
    <property type="match status" value="2"/>
</dbReference>
<dbReference type="SUPFAM" id="SSF55550">
    <property type="entry name" value="SH2 domain"/>
    <property type="match status" value="2"/>
</dbReference>
<dbReference type="GO" id="GO:0005886">
    <property type="term" value="C:plasma membrane"/>
    <property type="evidence" value="ECO:0007669"/>
    <property type="project" value="UniProtKB-SubCell"/>
</dbReference>
<keyword evidence="24" id="KW-1185">Reference proteome</keyword>
<dbReference type="SMART" id="SM01388">
    <property type="entry name" value="Mob1_phocein"/>
    <property type="match status" value="1"/>
</dbReference>
<dbReference type="InterPro" id="IPR000980">
    <property type="entry name" value="SH2"/>
</dbReference>
<dbReference type="InterPro" id="IPR011009">
    <property type="entry name" value="Kinase-like_dom_sf"/>
</dbReference>
<keyword evidence="6" id="KW-0519">Myristate</keyword>
<keyword evidence="16" id="KW-0862">Zinc</keyword>
<evidence type="ECO:0000256" key="2">
    <source>
        <dbReference type="ARBA" id="ARBA00004496"/>
    </source>
</evidence>
<evidence type="ECO:0000256" key="15">
    <source>
        <dbReference type="ARBA" id="ARBA00051245"/>
    </source>
</evidence>
<sequence>MHDPAVELPFFYGSISRLDAEQHLKLAGMGDGLFLLRQCMRSLGGYVLSVVWNLEFYHYPVEKQLNGTYCIAGGKSHCGPAELCEYYSKDADGLVCLLKKPCLRSADTPIKPGVFENLRENMLREYVRQTWNLEGEAMEQAIISQAPQLEKLIATTAHEKMPWYHSKIPRQEGERRLYSGSQPDGKFLVRERDESGTFALSVMYGKTAYHYQILHDKSGKYSMPEGTKFDTVWQLVEYLKMKPDGLVTLLREPCVNQNNAGQSPAVPATRGRSRPNGYTPPPEVPGARQTLPMDSDEFVSPYADPKELQEKTLFIKRDKLMVDEVELGSGNFGCVKKGVYKMKSKHIDVAIKILKSENEKSVKDEMMREAEIMHQLDNPYIVRMIGLCQAEALMLVMEMAPAGPLNKFLSSRKDQVSVDNVVELMHQVSLGMKYLEEKNFVHRDLAARNVLLVNQHYAKISDFGLSKALGADNNYYKARTLGKWPLKWYAPECINYHKFSSKGDVWSFGVTMWEAFSYGGKPYKKMKGPEVITFIQSGNRMDCPAGCPEPMYELMKECWTLKFEDRPGFLEVEEKMRTYYYSISKKKPTESVRKAVTSKRKYKVADTESNFSLELQASPLTMSLALKQVFNKDRTFRPKRKFEPGTQRFELHKKAQASLNAGLDLKLAVQLPHGEDLSDWVAVHVVDFFNRINLIYGTISESCTEQTCPVMSGGPKYEYRWQDEQKYKKPTALSAPKYMSLLMEWIEVQINNEQIFPTNVGTPFPKSFMQVAKKILSRLFRVFVHVYIHHFDRVSQMGAEAHVNTCYKHFYYFVNEFSLIDQKELEPLKEMTSRMCH</sequence>
<keyword evidence="9 19" id="KW-0418">Kinase</keyword>
<name>A0A8T0AV69_SILME</name>
<dbReference type="CDD" id="cd09938">
    <property type="entry name" value="SH2_N-SH2_Zap70_Syk_like"/>
    <property type="match status" value="1"/>
</dbReference>
<evidence type="ECO:0000256" key="16">
    <source>
        <dbReference type="PIRSR" id="PIRSR605301-1"/>
    </source>
</evidence>
<feature type="binding site" evidence="16">
    <location>
        <position position="790"/>
    </location>
    <ligand>
        <name>Zn(2+)</name>
        <dbReference type="ChEBI" id="CHEBI:29105"/>
    </ligand>
</feature>
<keyword evidence="13" id="KW-0472">Membrane</keyword>
<dbReference type="PRINTS" id="PR00401">
    <property type="entry name" value="SH2DOMAIN"/>
</dbReference>
<feature type="binding site" evidence="16">
    <location>
        <position position="708"/>
    </location>
    <ligand>
        <name>Zn(2+)</name>
        <dbReference type="ChEBI" id="CHEBI:29105"/>
    </ligand>
</feature>
<dbReference type="InterPro" id="IPR008266">
    <property type="entry name" value="Tyr_kinase_AS"/>
</dbReference>
<dbReference type="EMBL" id="JABFDY010000017">
    <property type="protein sequence ID" value="KAF7695639.1"/>
    <property type="molecule type" value="Genomic_DNA"/>
</dbReference>
<dbReference type="Pfam" id="PF00017">
    <property type="entry name" value="SH2"/>
    <property type="match status" value="2"/>
</dbReference>
<evidence type="ECO:0000256" key="8">
    <source>
        <dbReference type="ARBA" id="ARBA00022741"/>
    </source>
</evidence>
<dbReference type="Gene3D" id="3.30.200.20">
    <property type="entry name" value="Phosphorylase Kinase, domain 1"/>
    <property type="match status" value="1"/>
</dbReference>
<reference evidence="23" key="1">
    <citation type="submission" date="2020-08" db="EMBL/GenBank/DDBJ databases">
        <title>Chromosome-level assembly of Southern catfish (Silurus meridionalis) provides insights into visual adaptation to the nocturnal and benthic lifestyles.</title>
        <authorList>
            <person name="Zhang Y."/>
            <person name="Wang D."/>
            <person name="Peng Z."/>
        </authorList>
    </citation>
    <scope>NUCLEOTIDE SEQUENCE</scope>
    <source>
        <strain evidence="23">SWU-2019-XX</strain>
        <tissue evidence="23">Muscle</tissue>
    </source>
</reference>
<evidence type="ECO:0000256" key="19">
    <source>
        <dbReference type="RuleBase" id="RU362096"/>
    </source>
</evidence>
<dbReference type="GO" id="GO:0005524">
    <property type="term" value="F:ATP binding"/>
    <property type="evidence" value="ECO:0007669"/>
    <property type="project" value="UniProtKB-UniRule"/>
</dbReference>
<comment type="caution">
    <text evidence="23">The sequence shown here is derived from an EMBL/GenBank/DDBJ whole genome shotgun (WGS) entry which is preliminary data.</text>
</comment>
<dbReference type="InterPro" id="IPR017441">
    <property type="entry name" value="Protein_kinase_ATP_BS"/>
</dbReference>
<feature type="binding site" evidence="16">
    <location>
        <position position="703"/>
    </location>
    <ligand>
        <name>Zn(2+)</name>
        <dbReference type="ChEBI" id="CHEBI:29105"/>
    </ligand>
</feature>
<evidence type="ECO:0000256" key="12">
    <source>
        <dbReference type="ARBA" id="ARBA00022999"/>
    </source>
</evidence>
<evidence type="ECO:0000256" key="14">
    <source>
        <dbReference type="ARBA" id="ARBA00023137"/>
    </source>
</evidence>
<keyword evidence="6" id="KW-0449">Lipoprotein</keyword>
<evidence type="ECO:0000256" key="1">
    <source>
        <dbReference type="ARBA" id="ARBA00004236"/>
    </source>
</evidence>
<feature type="domain" description="SH2" evidence="21">
    <location>
        <begin position="163"/>
        <end position="254"/>
    </location>
</feature>
<feature type="binding site" evidence="18">
    <location>
        <position position="352"/>
    </location>
    <ligand>
        <name>ATP</name>
        <dbReference type="ChEBI" id="CHEBI:30616"/>
    </ligand>
</feature>
<dbReference type="SUPFAM" id="SSF56112">
    <property type="entry name" value="Protein kinase-like (PK-like)"/>
    <property type="match status" value="1"/>
</dbReference>
<evidence type="ECO:0000256" key="3">
    <source>
        <dbReference type="ARBA" id="ARBA00022475"/>
    </source>
</evidence>
<evidence type="ECO:0000256" key="11">
    <source>
        <dbReference type="ARBA" id="ARBA00022859"/>
    </source>
</evidence>
<evidence type="ECO:0000256" key="13">
    <source>
        <dbReference type="ARBA" id="ARBA00023136"/>
    </source>
</evidence>
<evidence type="ECO:0000256" key="7">
    <source>
        <dbReference type="ARBA" id="ARBA00022737"/>
    </source>
</evidence>
<dbReference type="Gene3D" id="1.10.930.10">
    <property type="entry name" value="Syk Kinase, Chain A, domain 2"/>
    <property type="match status" value="1"/>
</dbReference>
<dbReference type="InterPro" id="IPR005301">
    <property type="entry name" value="MOB_kinase_act_fam"/>
</dbReference>
<evidence type="ECO:0000256" key="18">
    <source>
        <dbReference type="PROSITE-ProRule" id="PRU10141"/>
    </source>
</evidence>
<dbReference type="Pfam" id="PF03637">
    <property type="entry name" value="Mob1_phocein"/>
    <property type="match status" value="1"/>
</dbReference>
<dbReference type="InterPro" id="IPR036703">
    <property type="entry name" value="MOB_kinase_act_sf"/>
</dbReference>
<dbReference type="AlphaFoldDB" id="A0A8T0AV69"/>
<feature type="domain" description="Protein kinase" evidence="22">
    <location>
        <begin position="321"/>
        <end position="580"/>
    </location>
</feature>
<evidence type="ECO:0000256" key="10">
    <source>
        <dbReference type="ARBA" id="ARBA00022840"/>
    </source>
</evidence>
<evidence type="ECO:0000256" key="4">
    <source>
        <dbReference type="ARBA" id="ARBA00022490"/>
    </source>
</evidence>
<dbReference type="PROSITE" id="PS00107">
    <property type="entry name" value="PROTEIN_KINASE_ATP"/>
    <property type="match status" value="1"/>
</dbReference>
<keyword evidence="3" id="KW-1003">Cell membrane</keyword>
<dbReference type="PRINTS" id="PR00109">
    <property type="entry name" value="TYRKINASE"/>
</dbReference>
<keyword evidence="7" id="KW-0677">Repeat</keyword>
<organism evidence="23 24">
    <name type="scientific">Silurus meridionalis</name>
    <name type="common">Southern catfish</name>
    <name type="synonym">Silurus soldatovi meridionalis</name>
    <dbReference type="NCBI Taxonomy" id="175797"/>
    <lineage>
        <taxon>Eukaryota</taxon>
        <taxon>Metazoa</taxon>
        <taxon>Chordata</taxon>
        <taxon>Craniata</taxon>
        <taxon>Vertebrata</taxon>
        <taxon>Euteleostomi</taxon>
        <taxon>Actinopterygii</taxon>
        <taxon>Neopterygii</taxon>
        <taxon>Teleostei</taxon>
        <taxon>Ostariophysi</taxon>
        <taxon>Siluriformes</taxon>
        <taxon>Siluridae</taxon>
        <taxon>Silurus</taxon>
    </lineage>
</organism>
<keyword evidence="16" id="KW-0479">Metal-binding</keyword>
<dbReference type="FunFam" id="1.10.510.10:FF:000216">
    <property type="entry name" value="Tyrosine-protein kinase SYK"/>
    <property type="match status" value="1"/>
</dbReference>
<evidence type="ECO:0000313" key="24">
    <source>
        <dbReference type="Proteomes" id="UP000606274"/>
    </source>
</evidence>
<proteinExistence type="inferred from homology"/>
<dbReference type="SMART" id="SM00252">
    <property type="entry name" value="SH2"/>
    <property type="match status" value="2"/>
</dbReference>
<dbReference type="Proteomes" id="UP000606274">
    <property type="component" value="Unassembled WGS sequence"/>
</dbReference>
<comment type="similarity">
    <text evidence="19">Belongs to the protein kinase superfamily. Tyr protein kinase family.</text>
</comment>
<dbReference type="Gene3D" id="1.20.140.30">
    <property type="entry name" value="MOB kinase activator"/>
    <property type="match status" value="1"/>
</dbReference>
<dbReference type="Gene3D" id="1.10.510.10">
    <property type="entry name" value="Transferase(Phosphotransferase) domain 1"/>
    <property type="match status" value="1"/>
</dbReference>
<dbReference type="InterPro" id="IPR001245">
    <property type="entry name" value="Ser-Thr/Tyr_kinase_cat_dom"/>
</dbReference>
<dbReference type="EC" id="2.7.10.2" evidence="19"/>
<evidence type="ECO:0000259" key="21">
    <source>
        <dbReference type="PROSITE" id="PS50001"/>
    </source>
</evidence>
<evidence type="ECO:0000256" key="5">
    <source>
        <dbReference type="ARBA" id="ARBA00022679"/>
    </source>
</evidence>
<dbReference type="GO" id="GO:0005737">
    <property type="term" value="C:cytoplasm"/>
    <property type="evidence" value="ECO:0007669"/>
    <property type="project" value="UniProtKB-SubCell"/>
</dbReference>
<dbReference type="FunFam" id="3.30.200.20:FF:000185">
    <property type="entry name" value="Tyrosine-protein kinase"/>
    <property type="match status" value="1"/>
</dbReference>
<accession>A0A8T0AV69</accession>
<dbReference type="Pfam" id="PF07714">
    <property type="entry name" value="PK_Tyr_Ser-Thr"/>
    <property type="match status" value="1"/>
</dbReference>
<dbReference type="GO" id="GO:0004715">
    <property type="term" value="F:non-membrane spanning protein tyrosine kinase activity"/>
    <property type="evidence" value="ECO:0007669"/>
    <property type="project" value="UniProtKB-EC"/>
</dbReference>
<dbReference type="PROSITE" id="PS00109">
    <property type="entry name" value="PROTEIN_KINASE_TYR"/>
    <property type="match status" value="1"/>
</dbReference>
<evidence type="ECO:0000256" key="20">
    <source>
        <dbReference type="SAM" id="MobiDB-lite"/>
    </source>
</evidence>
<feature type="binding site" evidence="16">
    <location>
        <position position="785"/>
    </location>
    <ligand>
        <name>Zn(2+)</name>
        <dbReference type="ChEBI" id="CHEBI:29105"/>
    </ligand>
</feature>
<comment type="catalytic activity">
    <reaction evidence="15 19">
        <text>L-tyrosyl-[protein] + ATP = O-phospho-L-tyrosyl-[protein] + ADP + H(+)</text>
        <dbReference type="Rhea" id="RHEA:10596"/>
        <dbReference type="Rhea" id="RHEA-COMP:10136"/>
        <dbReference type="Rhea" id="RHEA-COMP:20101"/>
        <dbReference type="ChEBI" id="CHEBI:15378"/>
        <dbReference type="ChEBI" id="CHEBI:30616"/>
        <dbReference type="ChEBI" id="CHEBI:46858"/>
        <dbReference type="ChEBI" id="CHEBI:61978"/>
        <dbReference type="ChEBI" id="CHEBI:456216"/>
        <dbReference type="EC" id="2.7.10.2"/>
    </reaction>
</comment>
<comment type="subcellular location">
    <subcellularLocation>
        <location evidence="1">Cell membrane</location>
    </subcellularLocation>
    <subcellularLocation>
        <location evidence="2">Cytoplasm</location>
    </subcellularLocation>
</comment>
<dbReference type="PANTHER" id="PTHR24418">
    <property type="entry name" value="TYROSINE-PROTEIN KINASE"/>
    <property type="match status" value="1"/>
</dbReference>
<dbReference type="FunFam" id="1.10.930.10:FF:000001">
    <property type="entry name" value="Tyrosine-protein kinase"/>
    <property type="match status" value="1"/>
</dbReference>
<dbReference type="InterPro" id="IPR036860">
    <property type="entry name" value="SH2_dom_sf"/>
</dbReference>
<dbReference type="InterPro" id="IPR000719">
    <property type="entry name" value="Prot_kinase_dom"/>
</dbReference>
<evidence type="ECO:0000256" key="17">
    <source>
        <dbReference type="PROSITE-ProRule" id="PRU00191"/>
    </source>
</evidence>
<keyword evidence="11" id="KW-0391">Immunity</keyword>
<dbReference type="GO" id="GO:0002376">
    <property type="term" value="P:immune system process"/>
    <property type="evidence" value="ECO:0007669"/>
    <property type="project" value="UniProtKB-KW"/>
</dbReference>
<evidence type="ECO:0000256" key="6">
    <source>
        <dbReference type="ARBA" id="ARBA00022707"/>
    </source>
</evidence>
<dbReference type="FunFam" id="3.30.505.10:FF:000031">
    <property type="entry name" value="Tyrosine-protein kinase"/>
    <property type="match status" value="1"/>
</dbReference>
<gene>
    <name evidence="23" type="ORF">HF521_007362</name>
</gene>
<keyword evidence="14 19" id="KW-0829">Tyrosine-protein kinase</keyword>
<dbReference type="InterPro" id="IPR020635">
    <property type="entry name" value="Tyr_kinase_cat_dom"/>
</dbReference>
<dbReference type="SUPFAM" id="SSF101152">
    <property type="entry name" value="Mob1/phocein"/>
    <property type="match status" value="1"/>
</dbReference>
<protein>
    <recommendedName>
        <fullName evidence="19">Tyrosine-protein kinase</fullName>
        <ecNumber evidence="19">2.7.10.2</ecNumber>
    </recommendedName>
</protein>
<dbReference type="SMART" id="SM00219">
    <property type="entry name" value="TyrKc"/>
    <property type="match status" value="1"/>
</dbReference>
<dbReference type="InterPro" id="IPR050198">
    <property type="entry name" value="Non-receptor_tyrosine_kinases"/>
</dbReference>
<evidence type="ECO:0000259" key="22">
    <source>
        <dbReference type="PROSITE" id="PS50011"/>
    </source>
</evidence>
<keyword evidence="8 18" id="KW-0547">Nucleotide-binding</keyword>
<evidence type="ECO:0000313" key="23">
    <source>
        <dbReference type="EMBL" id="KAF7695639.1"/>
    </source>
</evidence>
<evidence type="ECO:0000256" key="9">
    <source>
        <dbReference type="ARBA" id="ARBA00022777"/>
    </source>
</evidence>
<dbReference type="PROSITE" id="PS50011">
    <property type="entry name" value="PROTEIN_KINASE_DOM"/>
    <property type="match status" value="1"/>
</dbReference>
<dbReference type="PROSITE" id="PS50001">
    <property type="entry name" value="SH2"/>
    <property type="match status" value="2"/>
</dbReference>
<feature type="domain" description="SH2" evidence="21">
    <location>
        <begin position="10"/>
        <end position="102"/>
    </location>
</feature>
<keyword evidence="12 17" id="KW-0727">SH2 domain</keyword>
<dbReference type="InterPro" id="IPR035838">
    <property type="entry name" value="SYK/ZAP-70_N_SH2"/>
</dbReference>
<feature type="region of interest" description="Disordered" evidence="20">
    <location>
        <begin position="256"/>
        <end position="302"/>
    </location>
</feature>
<keyword evidence="4" id="KW-0963">Cytoplasm</keyword>
<keyword evidence="10 18" id="KW-0067">ATP-binding</keyword>
<dbReference type="InterPro" id="IPR023420">
    <property type="entry name" value="Kinase_SYK/ZAP-70_inter-SH2_sf"/>
</dbReference>